<evidence type="ECO:0000313" key="2">
    <source>
        <dbReference type="Proteomes" id="UP000663920"/>
    </source>
</evidence>
<dbReference type="EMBL" id="CP071869">
    <property type="protein sequence ID" value="QTE24116.1"/>
    <property type="molecule type" value="Genomic_DNA"/>
</dbReference>
<protein>
    <recommendedName>
        <fullName evidence="3">DNA topoisomerase IV</fullName>
    </recommendedName>
</protein>
<sequence length="160" mass="18936">MNYKPLFSLLLLCIIIQSCNNSKFKCSDFKTGKFFIPETEELLKYTREYQDSISEFFIKRDKKIQKYLVIRKKSTQTEWVNGENKGNPVYEKIEWVNDCSYRLTYDESKMELDEYQINLNKNKGILVEMTGFFGNCAKYEATFTSETGEITKQKGTFCKY</sequence>
<proteinExistence type="predicted"/>
<organism evidence="1 2">
    <name type="scientific">Polaribacter cellanae</name>
    <dbReference type="NCBI Taxonomy" id="2818493"/>
    <lineage>
        <taxon>Bacteria</taxon>
        <taxon>Pseudomonadati</taxon>
        <taxon>Bacteroidota</taxon>
        <taxon>Flavobacteriia</taxon>
        <taxon>Flavobacteriales</taxon>
        <taxon>Flavobacteriaceae</taxon>
    </lineage>
</organism>
<dbReference type="AlphaFoldDB" id="A0A975CV43"/>
<name>A0A975CV43_9FLAO</name>
<accession>A0A975CV43</accession>
<dbReference type="Proteomes" id="UP000663920">
    <property type="component" value="Chromosome"/>
</dbReference>
<dbReference type="RefSeq" id="WP_208080100.1">
    <property type="nucleotide sequence ID" value="NZ_CP071869.1"/>
</dbReference>
<dbReference type="KEGG" id="pcea:J3359_07585"/>
<evidence type="ECO:0008006" key="3">
    <source>
        <dbReference type="Google" id="ProtNLM"/>
    </source>
</evidence>
<dbReference type="PROSITE" id="PS51257">
    <property type="entry name" value="PROKAR_LIPOPROTEIN"/>
    <property type="match status" value="1"/>
</dbReference>
<gene>
    <name evidence="1" type="ORF">J3359_07585</name>
</gene>
<keyword evidence="2" id="KW-1185">Reference proteome</keyword>
<reference evidence="1 2" key="1">
    <citation type="submission" date="2021-03" db="EMBL/GenBank/DDBJ databases">
        <title>Complete genome of Polaribacter_sp.SM13.</title>
        <authorList>
            <person name="Jeong S.W."/>
            <person name="Bae J.W."/>
        </authorList>
    </citation>
    <scope>NUCLEOTIDE SEQUENCE [LARGE SCALE GENOMIC DNA]</scope>
    <source>
        <strain evidence="1 2">SM13</strain>
    </source>
</reference>
<evidence type="ECO:0000313" key="1">
    <source>
        <dbReference type="EMBL" id="QTE24116.1"/>
    </source>
</evidence>